<organism evidence="2 3">
    <name type="scientific">Exidia glandulosa HHB12029</name>
    <dbReference type="NCBI Taxonomy" id="1314781"/>
    <lineage>
        <taxon>Eukaryota</taxon>
        <taxon>Fungi</taxon>
        <taxon>Dikarya</taxon>
        <taxon>Basidiomycota</taxon>
        <taxon>Agaricomycotina</taxon>
        <taxon>Agaricomycetes</taxon>
        <taxon>Auriculariales</taxon>
        <taxon>Exidiaceae</taxon>
        <taxon>Exidia</taxon>
    </lineage>
</organism>
<dbReference type="InterPro" id="IPR032675">
    <property type="entry name" value="LRR_dom_sf"/>
</dbReference>
<dbReference type="InParanoid" id="A0A166BJT3"/>
<protein>
    <recommendedName>
        <fullName evidence="1">F-box domain-containing protein</fullName>
    </recommendedName>
</protein>
<evidence type="ECO:0000313" key="3">
    <source>
        <dbReference type="Proteomes" id="UP000077266"/>
    </source>
</evidence>
<dbReference type="InterPro" id="IPR036047">
    <property type="entry name" value="F-box-like_dom_sf"/>
</dbReference>
<proteinExistence type="predicted"/>
<evidence type="ECO:0000259" key="1">
    <source>
        <dbReference type="Pfam" id="PF12937"/>
    </source>
</evidence>
<dbReference type="Proteomes" id="UP000077266">
    <property type="component" value="Unassembled WGS sequence"/>
</dbReference>
<dbReference type="CDD" id="cd22142">
    <property type="entry name" value="F-box_ScDIA2-like"/>
    <property type="match status" value="1"/>
</dbReference>
<dbReference type="PANTHER" id="PTHR38926">
    <property type="entry name" value="F-BOX DOMAIN CONTAINING PROTEIN, EXPRESSED"/>
    <property type="match status" value="1"/>
</dbReference>
<name>A0A166BJT3_EXIGL</name>
<sequence>MSDQWIHSCGFGSTLPASRADQTHQPVLPEDVWYIIAHYMSAKELVTSSHVCSSWRATLLGYPTLWSRIEFTAKATRRGGSGRMELSDSLRISKLNRLNALLPRSGSSLISLRLVLDTFAAARVLRDLIAAVQPHAQRIVDLHLSVPDRSTLARIVGDFSLTILRTLSIEEEEAEERAWSRIVSRPGGFSFTQIKTPALERLVLSTGSRFQTQGVLTSLRALRFWCWDIQALETALLSCPNLRELDVDVDCTDPNGWQTPAPPPASHVGIPGDTWTGIASRATLLPNVRVRGVTHQHHPTIMALFAAETNRRSLALEYPAAIIDYPAELTDNILSIFSHLQSPVNLTVSSSPALYGRFEVITFTGMGLDELHREVTLSTTEPGRIIASFFDQSLPRTSVRSLTLDASLWKIFQQSCGDLPNLEHVLVRFPGGPYTSSFGETVGAPSAWPALRTLRLVGVGAERPILTVQTILNTIYTLRLLEKLQLLVLERIDLLGPTHELAQMDAAQRVDLPQ</sequence>
<dbReference type="PANTHER" id="PTHR38926:SF72">
    <property type="entry name" value="IM:7136021-RELATED"/>
    <property type="match status" value="1"/>
</dbReference>
<dbReference type="InterPro" id="IPR001810">
    <property type="entry name" value="F-box_dom"/>
</dbReference>
<dbReference type="SUPFAM" id="SSF81383">
    <property type="entry name" value="F-box domain"/>
    <property type="match status" value="1"/>
</dbReference>
<dbReference type="Pfam" id="PF12937">
    <property type="entry name" value="F-box-like"/>
    <property type="match status" value="1"/>
</dbReference>
<feature type="domain" description="F-box" evidence="1">
    <location>
        <begin position="28"/>
        <end position="70"/>
    </location>
</feature>
<keyword evidence="3" id="KW-1185">Reference proteome</keyword>
<evidence type="ECO:0000313" key="2">
    <source>
        <dbReference type="EMBL" id="KZW01740.1"/>
    </source>
</evidence>
<accession>A0A166BJT3</accession>
<dbReference type="Gene3D" id="3.80.10.10">
    <property type="entry name" value="Ribonuclease Inhibitor"/>
    <property type="match status" value="1"/>
</dbReference>
<dbReference type="OrthoDB" id="3046363at2759"/>
<gene>
    <name evidence="2" type="ORF">EXIGLDRAFT_760637</name>
</gene>
<reference evidence="2 3" key="1">
    <citation type="journal article" date="2016" name="Mol. Biol. Evol.">
        <title>Comparative Genomics of Early-Diverging Mushroom-Forming Fungi Provides Insights into the Origins of Lignocellulose Decay Capabilities.</title>
        <authorList>
            <person name="Nagy L.G."/>
            <person name="Riley R."/>
            <person name="Tritt A."/>
            <person name="Adam C."/>
            <person name="Daum C."/>
            <person name="Floudas D."/>
            <person name="Sun H."/>
            <person name="Yadav J.S."/>
            <person name="Pangilinan J."/>
            <person name="Larsson K.H."/>
            <person name="Matsuura K."/>
            <person name="Barry K."/>
            <person name="Labutti K."/>
            <person name="Kuo R."/>
            <person name="Ohm R.A."/>
            <person name="Bhattacharya S.S."/>
            <person name="Shirouzu T."/>
            <person name="Yoshinaga Y."/>
            <person name="Martin F.M."/>
            <person name="Grigoriev I.V."/>
            <person name="Hibbett D.S."/>
        </authorList>
    </citation>
    <scope>NUCLEOTIDE SEQUENCE [LARGE SCALE GENOMIC DNA]</scope>
    <source>
        <strain evidence="2 3">HHB12029</strain>
    </source>
</reference>
<dbReference type="AlphaFoldDB" id="A0A166BJT3"/>
<dbReference type="EMBL" id="KV425892">
    <property type="protein sequence ID" value="KZW01740.1"/>
    <property type="molecule type" value="Genomic_DNA"/>
</dbReference>